<feature type="transmembrane region" description="Helical" evidence="1">
    <location>
        <begin position="735"/>
        <end position="754"/>
    </location>
</feature>
<dbReference type="NCBIfam" id="TIGR00254">
    <property type="entry name" value="GGDEF"/>
    <property type="match status" value="1"/>
</dbReference>
<dbReference type="Gene3D" id="3.40.190.10">
    <property type="entry name" value="Periplasmic binding protein-like II"/>
    <property type="match status" value="6"/>
</dbReference>
<dbReference type="EMBL" id="BAAAEO010000003">
    <property type="protein sequence ID" value="GAA0553472.1"/>
    <property type="molecule type" value="Genomic_DNA"/>
</dbReference>
<dbReference type="InterPro" id="IPR029787">
    <property type="entry name" value="Nucleotide_cyclase"/>
</dbReference>
<dbReference type="InterPro" id="IPR052163">
    <property type="entry name" value="DGC-Regulatory_Protein"/>
</dbReference>
<accession>A0ABN1DVP5</accession>
<evidence type="ECO:0000256" key="1">
    <source>
        <dbReference type="SAM" id="Phobius"/>
    </source>
</evidence>
<name>A0ABN1DVP5_9GAMM</name>
<dbReference type="PANTHER" id="PTHR46663">
    <property type="entry name" value="DIGUANYLATE CYCLASE DGCT-RELATED"/>
    <property type="match status" value="1"/>
</dbReference>
<dbReference type="PROSITE" id="PS50887">
    <property type="entry name" value="GGDEF"/>
    <property type="match status" value="1"/>
</dbReference>
<protein>
    <submittedName>
        <fullName evidence="4">Transporter substrate-binding domain-containing protein</fullName>
    </submittedName>
</protein>
<dbReference type="PANTHER" id="PTHR46663:SF3">
    <property type="entry name" value="SLL0267 PROTEIN"/>
    <property type="match status" value="1"/>
</dbReference>
<evidence type="ECO:0000259" key="3">
    <source>
        <dbReference type="PROSITE" id="PS50887"/>
    </source>
</evidence>
<feature type="domain" description="GGDEF" evidence="3">
    <location>
        <begin position="804"/>
        <end position="937"/>
    </location>
</feature>
<dbReference type="InterPro" id="IPR043128">
    <property type="entry name" value="Rev_trsase/Diguanyl_cyclase"/>
</dbReference>
<dbReference type="Gene3D" id="3.30.70.270">
    <property type="match status" value="1"/>
</dbReference>
<gene>
    <name evidence="4" type="ORF">GCM10009098_21500</name>
</gene>
<dbReference type="CDD" id="cd01007">
    <property type="entry name" value="PBP2_BvgS_HisK_like"/>
    <property type="match status" value="1"/>
</dbReference>
<keyword evidence="1" id="KW-0472">Membrane</keyword>
<organism evidence="4 5">
    <name type="scientific">Rheinheimera aquimaris</name>
    <dbReference type="NCBI Taxonomy" id="412437"/>
    <lineage>
        <taxon>Bacteria</taxon>
        <taxon>Pseudomonadati</taxon>
        <taxon>Pseudomonadota</taxon>
        <taxon>Gammaproteobacteria</taxon>
        <taxon>Chromatiales</taxon>
        <taxon>Chromatiaceae</taxon>
        <taxon>Rheinheimera</taxon>
    </lineage>
</organism>
<evidence type="ECO:0000313" key="4">
    <source>
        <dbReference type="EMBL" id="GAA0553472.1"/>
    </source>
</evidence>
<dbReference type="RefSeq" id="WP_134056438.1">
    <property type="nucleotide sequence ID" value="NZ_BAAAEO010000003.1"/>
</dbReference>
<dbReference type="InterPro" id="IPR001638">
    <property type="entry name" value="Solute-binding_3/MltF_N"/>
</dbReference>
<dbReference type="SMART" id="SM00062">
    <property type="entry name" value="PBPb"/>
    <property type="match status" value="3"/>
</dbReference>
<dbReference type="InterPro" id="IPR000160">
    <property type="entry name" value="GGDEF_dom"/>
</dbReference>
<keyword evidence="1" id="KW-1133">Transmembrane helix</keyword>
<dbReference type="Proteomes" id="UP001501169">
    <property type="component" value="Unassembled WGS sequence"/>
</dbReference>
<keyword evidence="2" id="KW-0732">Signal</keyword>
<proteinExistence type="predicted"/>
<dbReference type="SMART" id="SM00267">
    <property type="entry name" value="GGDEF"/>
    <property type="match status" value="1"/>
</dbReference>
<dbReference type="CDD" id="cd01949">
    <property type="entry name" value="GGDEF"/>
    <property type="match status" value="1"/>
</dbReference>
<dbReference type="Pfam" id="PF00990">
    <property type="entry name" value="GGDEF"/>
    <property type="match status" value="1"/>
</dbReference>
<sequence length="940" mass="106026">MIGKSILVSVFVFLLCITGAVAAPLPQQLKVAVSVDSYPYMFTDDNGEVAGLVIDYWHEIGRQQNISIKFVAADWPDTLKLLQSGEVDLHGAVGRTPARAATFLLTDLNIDAFSNLYVMRDLVGANAIKDLQPLVIGVIENTGHLAVLKQQLPRGNFKYFPNVSALYQAALDGQIAAFAGLDRLPEQFNGHTELRRLFPMHRRIALSRMELAFAVMPQNKVLAEQLSQATAQLSRSYLDELERKWLGVPADKDTLILGVSVNNQPYMHVSPQGDAQGLFVELWQHWAEQTGTKVVFVPDTSSNNLQNLKKGRIDVVIGFPDNSNLPQGIGPAYQLYGFKSHYFTLNQRKLAPLTSASESKVGVFGNAPYQAELRRRYPHAEFIPYRQLEDMVQATLNGELSGFFGASAIIPLRLQQLNQNDVFVAQPDSMVFAPIYSLIRDDNTELAEKIRQGFSNFTLDWLIELEKKWVVQPDLWYFPQFRQQIPLTETELSWLNSHPDLRVGMLDNWPPMEFVDDAGNPAGVTVDMFNLLSERLKVDFNIQIYSNFNDMLEALERKEIDVIANVSEQEERRRYARFTDEFWSTQWAVIGPHDAGVVISTSELNGMKVAIYKDYKLARHLNDIYPQINVVPVNSLRDGLELLQQGKVDYALDSVEAASEMVRQAGYLYLRVQILEDLPTYPSLIAVREDYAPLVVMLNKGLRSIGKEERQQLYQNWFSFQVTQGINQAQFRQTMWQIGGVAALLLTFVVIWNLSLRREVSLRRQAEQKMRFMATHDDLTQIPNRSLIKERIEQALLQHARHNEILALLFIDLDGFKEVNDQFGHEVGDELLQKLAAILGTAIRKSDTVARFGGDEFAILLTGLLSRDDAAIVAEKILHQLSEPVTLSVGEVQVGASIGIAVYPDDGTDCARLLRVADSLMYRVKQQGKNQYCFSRAVNS</sequence>
<evidence type="ECO:0000256" key="2">
    <source>
        <dbReference type="SAM" id="SignalP"/>
    </source>
</evidence>
<dbReference type="SUPFAM" id="SSF55073">
    <property type="entry name" value="Nucleotide cyclase"/>
    <property type="match status" value="1"/>
</dbReference>
<feature type="signal peptide" evidence="2">
    <location>
        <begin position="1"/>
        <end position="22"/>
    </location>
</feature>
<reference evidence="4 5" key="1">
    <citation type="journal article" date="2019" name="Int. J. Syst. Evol. Microbiol.">
        <title>The Global Catalogue of Microorganisms (GCM) 10K type strain sequencing project: providing services to taxonomists for standard genome sequencing and annotation.</title>
        <authorList>
            <consortium name="The Broad Institute Genomics Platform"/>
            <consortium name="The Broad Institute Genome Sequencing Center for Infectious Disease"/>
            <person name="Wu L."/>
            <person name="Ma J."/>
        </authorList>
    </citation>
    <scope>NUCLEOTIDE SEQUENCE [LARGE SCALE GENOMIC DNA]</scope>
    <source>
        <strain evidence="4 5">JCM 14331</strain>
    </source>
</reference>
<dbReference type="SUPFAM" id="SSF53850">
    <property type="entry name" value="Periplasmic binding protein-like II"/>
    <property type="match status" value="3"/>
</dbReference>
<dbReference type="Pfam" id="PF00497">
    <property type="entry name" value="SBP_bac_3"/>
    <property type="match status" value="3"/>
</dbReference>
<keyword evidence="1" id="KW-0812">Transmembrane</keyword>
<keyword evidence="5" id="KW-1185">Reference proteome</keyword>
<evidence type="ECO:0000313" key="5">
    <source>
        <dbReference type="Proteomes" id="UP001501169"/>
    </source>
</evidence>
<comment type="caution">
    <text evidence="4">The sequence shown here is derived from an EMBL/GenBank/DDBJ whole genome shotgun (WGS) entry which is preliminary data.</text>
</comment>
<feature type="chain" id="PRO_5045665013" evidence="2">
    <location>
        <begin position="23"/>
        <end position="940"/>
    </location>
</feature>